<feature type="region of interest" description="Disordered" evidence="1">
    <location>
        <begin position="252"/>
        <end position="326"/>
    </location>
</feature>
<keyword evidence="4" id="KW-1185">Reference proteome</keyword>
<name>A0A979FUP3_HYAAZ</name>
<protein>
    <submittedName>
        <fullName evidence="5">Uncharacterized protein LOC125179061 isoform X1</fullName>
    </submittedName>
</protein>
<dbReference type="GO" id="GO:0008061">
    <property type="term" value="F:chitin binding"/>
    <property type="evidence" value="ECO:0007669"/>
    <property type="project" value="InterPro"/>
</dbReference>
<dbReference type="GeneID" id="125179061"/>
<feature type="chain" id="PRO_5037377834" evidence="2">
    <location>
        <begin position="23"/>
        <end position="392"/>
    </location>
</feature>
<dbReference type="KEGG" id="hazt:125179061"/>
<dbReference type="AlphaFoldDB" id="A0A979FUP3"/>
<dbReference type="Proteomes" id="UP000694843">
    <property type="component" value="Unplaced"/>
</dbReference>
<dbReference type="PROSITE" id="PS50940">
    <property type="entry name" value="CHIT_BIND_II"/>
    <property type="match status" value="1"/>
</dbReference>
<feature type="compositionally biased region" description="Polar residues" evidence="1">
    <location>
        <begin position="261"/>
        <end position="274"/>
    </location>
</feature>
<proteinExistence type="predicted"/>
<evidence type="ECO:0000313" key="5">
    <source>
        <dbReference type="RefSeq" id="XP_047740136.1"/>
    </source>
</evidence>
<keyword evidence="2" id="KW-0732">Signal</keyword>
<evidence type="ECO:0000259" key="3">
    <source>
        <dbReference type="PROSITE" id="PS50940"/>
    </source>
</evidence>
<evidence type="ECO:0000256" key="1">
    <source>
        <dbReference type="SAM" id="MobiDB-lite"/>
    </source>
</evidence>
<evidence type="ECO:0000313" key="4">
    <source>
        <dbReference type="Proteomes" id="UP000694843"/>
    </source>
</evidence>
<accession>A0A979FUP3</accession>
<dbReference type="RefSeq" id="XP_047740136.1">
    <property type="nucleotide sequence ID" value="XM_047884180.1"/>
</dbReference>
<dbReference type="OrthoDB" id="6380694at2759"/>
<dbReference type="InterPro" id="IPR002557">
    <property type="entry name" value="Chitin-bd_dom"/>
</dbReference>
<sequence>MLGSSCVWQHLLLTAALAGVWGAGAMEAAGPIAPCEEDGARVADRASCTRFHLCRLADNVFVTDLMVCPDDMVYDMVSSACVESVSGYLQDPASCNTFYGCHRTKERSEGFVRHHYACAGQLRFHPGLRFCTFKTRVPDDMCNSPSSEQTIIGTDKVARREHSVEMKMARTATIDDAVTDIPAVKASYSAYKNTPGSKYVELVTRDHDIHGKLSEGGMPSTAEAITSDETLTSEAEISKITEAISHQLLGDTRDDKETTDHSYMTTTVSKSVSQAPDEGGHQVGTDINTSATYGLAGDTPARDENSSPYDLMRSSETPPHDNGKDAEEEYFKKRISMKSKLIDMVPVIRPGQLSATSGSQSPYNWEAGGDFSSYDMDAVNNQSPFSMGVITE</sequence>
<dbReference type="GO" id="GO:0005576">
    <property type="term" value="C:extracellular region"/>
    <property type="evidence" value="ECO:0007669"/>
    <property type="project" value="InterPro"/>
</dbReference>
<dbReference type="InterPro" id="IPR036508">
    <property type="entry name" value="Chitin-bd_dom_sf"/>
</dbReference>
<reference evidence="5" key="1">
    <citation type="submission" date="2025-08" db="UniProtKB">
        <authorList>
            <consortium name="RefSeq"/>
        </authorList>
    </citation>
    <scope>IDENTIFICATION</scope>
    <source>
        <tissue evidence="5">Whole organism</tissue>
    </source>
</reference>
<evidence type="ECO:0000256" key="2">
    <source>
        <dbReference type="SAM" id="SignalP"/>
    </source>
</evidence>
<feature type="domain" description="Chitin-binding type-2" evidence="3">
    <location>
        <begin position="78"/>
        <end position="144"/>
    </location>
</feature>
<organism evidence="4 5">
    <name type="scientific">Hyalella azteca</name>
    <name type="common">Amphipod</name>
    <dbReference type="NCBI Taxonomy" id="294128"/>
    <lineage>
        <taxon>Eukaryota</taxon>
        <taxon>Metazoa</taxon>
        <taxon>Ecdysozoa</taxon>
        <taxon>Arthropoda</taxon>
        <taxon>Crustacea</taxon>
        <taxon>Multicrustacea</taxon>
        <taxon>Malacostraca</taxon>
        <taxon>Eumalacostraca</taxon>
        <taxon>Peracarida</taxon>
        <taxon>Amphipoda</taxon>
        <taxon>Senticaudata</taxon>
        <taxon>Talitrida</taxon>
        <taxon>Talitroidea</taxon>
        <taxon>Hyalellidae</taxon>
        <taxon>Hyalella</taxon>
    </lineage>
</organism>
<dbReference type="SUPFAM" id="SSF57625">
    <property type="entry name" value="Invertebrate chitin-binding proteins"/>
    <property type="match status" value="2"/>
</dbReference>
<gene>
    <name evidence="5" type="primary">LOC125179061</name>
</gene>
<feature type="signal peptide" evidence="2">
    <location>
        <begin position="1"/>
        <end position="22"/>
    </location>
</feature>